<comment type="caution">
    <text evidence="4">The sequence shown here is derived from an EMBL/GenBank/DDBJ whole genome shotgun (WGS) entry which is preliminary data.</text>
</comment>
<keyword evidence="1" id="KW-0732">Signal</keyword>
<gene>
    <name evidence="4" type="ORF">RNC47_12750</name>
</gene>
<dbReference type="PANTHER" id="PTHR46943">
    <property type="entry name" value="PENTRAXIN-RELATED PROTEIN PTX3"/>
    <property type="match status" value="1"/>
</dbReference>
<sequence>MSQLSMEFGGVCAPPASPAQVRTRGQVYAADVTDADGDRVAVEFRAYWDTGDGQGNVVRWAPGLSTFNASGSGFSMTLPSGLPRDGHVQWEARSYDGAEYSPWSSTAPQERCEFVYNTSVPPTPSVTSSEYPASNPADPADPWHDGVGRYGSFTFASTDTDVVRYRYRFASGDQVGDSHDVLTSGGAPRTVRLVPDQRGDNRLYVRAVDSAGNSSAERSYVFRVGAGTPERAVWDLDEEAGTASVQGEGAPWTAALTGDAHAGAEGVLGSALRLGGESGYARTSNSVVDTSESFSVSLWARLPESGVTGTGTAISQAGNHASGFDLSVDPATGGWSFGLAASDARDAAVTRAQQDSAARVGEWTHVAGVVDASADEVLLYVDGRRVGAAPFDHETWEARGATALGARLSGRSQNEDQFFEGDLDEAQFHDYGLTADQVAGLADQRPVTTGGRPASVIWSFEESADATRISGRAQTVEATASDGVTLGAEGEHGPSARFDGATGVVAASQPVVDTAGSFAVSAWVNLPSDKADRTMVVAAQTADDGSGFALVHAPGGQGWTMRGRAAGGTVIEASQSPCPSSTPNCVAAGLGTWTHVVGVHDLDAEGLRVYVNGELAGSAPFTGAVSSTGRFTLGAVERQGDGQTDHLSGRIDDVRLFDRVATAYEVRRLAIRNSEVAGRWMFESTESGVTPDDSVRANPLILGGDASIGPGWIDYNALVLDGVDDHAFTDTIPVDTSDSFTVGVWAQAAEVASEGMTLVSGPGANNSAFRLRFEPDPEREGHGQWEAVLPAADAAGTTEVRVANSQFLDVRDWNHIVLSYDAPRRQARLYVNGHLQQLPCDDPGTDPCGRSWADGVMTYEAAGSLEVGRTGVGGSWGEHWAGSIDDLWLFQGALNDQQVAWLASSFFGTPTEVPPGA</sequence>
<dbReference type="InterPro" id="IPR042837">
    <property type="entry name" value="PTX3"/>
</dbReference>
<dbReference type="SUPFAM" id="SSF49899">
    <property type="entry name" value="Concanavalin A-like lectins/glucanases"/>
    <property type="match status" value="3"/>
</dbReference>
<evidence type="ECO:0000256" key="1">
    <source>
        <dbReference type="ARBA" id="ARBA00022729"/>
    </source>
</evidence>
<evidence type="ECO:0000313" key="5">
    <source>
        <dbReference type="Proteomes" id="UP001183420"/>
    </source>
</evidence>
<dbReference type="EMBL" id="JAVREM010000012">
    <property type="protein sequence ID" value="MDT0319206.1"/>
    <property type="molecule type" value="Genomic_DNA"/>
</dbReference>
<dbReference type="InterPro" id="IPR013320">
    <property type="entry name" value="ConA-like_dom_sf"/>
</dbReference>
<feature type="domain" description="LamG-like jellyroll fold" evidence="3">
    <location>
        <begin position="738"/>
        <end position="897"/>
    </location>
</feature>
<organism evidence="4 5">
    <name type="scientific">Streptomyces millisiae</name>
    <dbReference type="NCBI Taxonomy" id="3075542"/>
    <lineage>
        <taxon>Bacteria</taxon>
        <taxon>Bacillati</taxon>
        <taxon>Actinomycetota</taxon>
        <taxon>Actinomycetes</taxon>
        <taxon>Kitasatosporales</taxon>
        <taxon>Streptomycetaceae</taxon>
        <taxon>Streptomyces</taxon>
    </lineage>
</organism>
<feature type="domain" description="LamG-like jellyroll fold" evidence="3">
    <location>
        <begin position="516"/>
        <end position="664"/>
    </location>
</feature>
<proteinExistence type="predicted"/>
<protein>
    <submittedName>
        <fullName evidence="4">LamG domain-containing protein</fullName>
    </submittedName>
</protein>
<keyword evidence="5" id="KW-1185">Reference proteome</keyword>
<dbReference type="SMART" id="SM00560">
    <property type="entry name" value="LamGL"/>
    <property type="match status" value="3"/>
</dbReference>
<dbReference type="Pfam" id="PF13385">
    <property type="entry name" value="Laminin_G_3"/>
    <property type="match status" value="3"/>
</dbReference>
<evidence type="ECO:0000313" key="4">
    <source>
        <dbReference type="EMBL" id="MDT0319206.1"/>
    </source>
</evidence>
<evidence type="ECO:0000256" key="2">
    <source>
        <dbReference type="ARBA" id="ARBA00023157"/>
    </source>
</evidence>
<dbReference type="PANTHER" id="PTHR46943:SF1">
    <property type="entry name" value="PENTRAXIN-RELATED PROTEIN PTX3"/>
    <property type="match status" value="1"/>
</dbReference>
<feature type="domain" description="LamG-like jellyroll fold" evidence="3">
    <location>
        <begin position="292"/>
        <end position="436"/>
    </location>
</feature>
<evidence type="ECO:0000259" key="3">
    <source>
        <dbReference type="SMART" id="SM00560"/>
    </source>
</evidence>
<reference evidence="5" key="1">
    <citation type="submission" date="2023-07" db="EMBL/GenBank/DDBJ databases">
        <title>30 novel species of actinomycetes from the DSMZ collection.</title>
        <authorList>
            <person name="Nouioui I."/>
        </authorList>
    </citation>
    <scope>NUCLEOTIDE SEQUENCE [LARGE SCALE GENOMIC DNA]</scope>
    <source>
        <strain evidence="5">DSM 44918</strain>
    </source>
</reference>
<keyword evidence="2" id="KW-1015">Disulfide bond</keyword>
<accession>A0ABU2LNP5</accession>
<name>A0ABU2LNP5_9ACTN</name>
<dbReference type="Gene3D" id="2.60.120.200">
    <property type="match status" value="3"/>
</dbReference>
<dbReference type="Proteomes" id="UP001183420">
    <property type="component" value="Unassembled WGS sequence"/>
</dbReference>
<dbReference type="RefSeq" id="WP_311598360.1">
    <property type="nucleotide sequence ID" value="NZ_JAVREM010000012.1"/>
</dbReference>
<dbReference type="InterPro" id="IPR006558">
    <property type="entry name" value="LamG-like"/>
</dbReference>